<reference evidence="4" key="1">
    <citation type="submission" date="2021-01" db="EMBL/GenBank/DDBJ databases">
        <authorList>
            <consortium name="Genoscope - CEA"/>
            <person name="William W."/>
        </authorList>
    </citation>
    <scope>NUCLEOTIDE SEQUENCE</scope>
</reference>
<accession>A0A8S1P5L8</accession>
<dbReference type="PROSITE" id="PS50082">
    <property type="entry name" value="WD_REPEATS_2"/>
    <property type="match status" value="14"/>
</dbReference>
<feature type="coiled-coil region" evidence="2">
    <location>
        <begin position="1275"/>
        <end position="1374"/>
    </location>
</feature>
<feature type="coiled-coil region" evidence="2">
    <location>
        <begin position="938"/>
        <end position="965"/>
    </location>
</feature>
<feature type="repeat" description="WD" evidence="1">
    <location>
        <begin position="2720"/>
        <end position="2761"/>
    </location>
</feature>
<feature type="repeat" description="WD" evidence="1">
    <location>
        <begin position="2426"/>
        <end position="2467"/>
    </location>
</feature>
<keyword evidence="1" id="KW-0853">WD repeat</keyword>
<feature type="domain" description="NACHT" evidence="3">
    <location>
        <begin position="1439"/>
        <end position="1604"/>
    </location>
</feature>
<dbReference type="PROSITE" id="PS00678">
    <property type="entry name" value="WD_REPEATS_1"/>
    <property type="match status" value="13"/>
</dbReference>
<evidence type="ECO:0000313" key="5">
    <source>
        <dbReference type="Proteomes" id="UP000688137"/>
    </source>
</evidence>
<dbReference type="Pfam" id="PF00400">
    <property type="entry name" value="WD40"/>
    <property type="match status" value="9"/>
</dbReference>
<comment type="caution">
    <text evidence="4">The sequence shown here is derived from an EMBL/GenBank/DDBJ whole genome shotgun (WGS) entry which is preliminary data.</text>
</comment>
<dbReference type="SMART" id="SM00320">
    <property type="entry name" value="WD40"/>
    <property type="match status" value="14"/>
</dbReference>
<organism evidence="4 5">
    <name type="scientific">Paramecium primaurelia</name>
    <dbReference type="NCBI Taxonomy" id="5886"/>
    <lineage>
        <taxon>Eukaryota</taxon>
        <taxon>Sar</taxon>
        <taxon>Alveolata</taxon>
        <taxon>Ciliophora</taxon>
        <taxon>Intramacronucleata</taxon>
        <taxon>Oligohymenophorea</taxon>
        <taxon>Peniculida</taxon>
        <taxon>Parameciidae</taxon>
        <taxon>Paramecium</taxon>
    </lineage>
</organism>
<dbReference type="Pfam" id="PF25173">
    <property type="entry name" value="Beta-prop_WDR3_1st"/>
    <property type="match status" value="1"/>
</dbReference>
<keyword evidence="5" id="KW-1185">Reference proteome</keyword>
<feature type="repeat" description="WD" evidence="1">
    <location>
        <begin position="2258"/>
        <end position="2299"/>
    </location>
</feature>
<feature type="repeat" description="WD" evidence="1">
    <location>
        <begin position="2300"/>
        <end position="2341"/>
    </location>
</feature>
<sequence>MTKYSLRGGGCSPSGINKMKSKIFIEENQDLYDFFSKFNHFVNIIDSKASLVANQQEQQQIMIAIQWFKFQEENIYNLNKNSQSVNKSYDLILDGIRRLLKSCLIYIKADSFKCLNILQITASLSKVIFSFHIMNKKRYMTFDLQNQFLEISDELKKQMEIEKNDLIQNQMELFLLLTKASFEMAPNNHNEQQEILKGCLRNIIKSILEMKPNIDLLQSLFQGACLLQKIYNINNKRKQYEVYYQIDMLQWEIITYFKNEKQNNLEEIIQQLETIYDKLVKTSYNWNDHYCWIQMLEKILVYNPLLSIEKLDLQIKNLNLNPSPVSLIWKEYEKKGILYQINHSNNQALILINQLKDKQLIYTERLILESFYQGWQNYILLKEFLMDNQYSKKPFTFGSYLNCKLDLDKENIHKNEDYVAMDKLQKLLSLIISHKLLSLIQQNQEKLEIVIKIFRNLIKRNNINLRITEIPFKQQLQKIIFNLGEYLQNTLHIIKILSLTQNQQKHFGLVQFQSQKSSIKLNSVEQLKYLMKLLENNLQIFTQEFQEKSIDQKDEQQQVYNKIDDIKLIEEQKTYIYNQLTKIQDLKDKTYQIVKPLNMQLIALTNSPQKNTALSIIKFIENSQKEIKKLQNDEIKEKDLFKQFQNLLNYLLFYYERKSEKLNFQKSNTVFEVIQVIMTLNNQINDTAQTNEISQNIQELISTSLIIENFEMMRFEMLKFNQKLIVFQEFFQNIIKLAEPEIIQKISANINLDEFLLEVIKKYPEKILLSRCDIQNNNISKIKSITISNDDFKNNLSNQKQIIEFLLFKLNIEELINDSERQDLQLIEKHFEELFIQQSSLPLHVEKLDQIIEGLQIDDTINNITNENFNLKQLKLEEDKFENFLNQLTLIRESSKDSNQQIIEIEILIKKAEVVVETFLNCENQNIEIFKIPLCEEIRDLKKIIENCKKNKDRQDNDKQNIYQESHLNKLNILNNTSDLDQFGKKDQIDDIYYQKLKKFDNCFDEKYITNLKFIIKIVKLYQIKIKEEKQVLHELLEEIQKFTSKIDFMKKYEGTIQEKMQQSFIACFEKMINNLEQKYWPTNSLSLQKNENQQMYFERIFANFYSIINENEKIKNLTDDLKYPALCSQIDQGAIQKLEAKFQGKAREKSFRLQKIQIKQEILIQSVSKIYLKQNLEQEFEKDPNQQIGLFNTLIQKYKDFKNNEEWKIKQGLVFSIISISSNCFTDTIIQFCQKALIQIWIQEKDERIRNLLKNQNLITSQIQILKKDWKTQCDRISGEMQQLLHKIDDLQEQISHEYNLKKRDQQLQEVDETTQQLNEYIENISEMGQQLDLIHNFVSNIRQGLKRIEGKINQIKMQLNNMDNDIKFLRGKSVEQLLEIRKWKVLDEAAYKKIKSIYVPLKTQEKMKENIKNLMSLEEFDNKVGAVDEFLQEEKTVLLIHGMAGSGKTTAAKKIEEFIWKLHENNRKINKQQLIPIYISLPSLKNPVFQAVEEALQNDYGFDQLQLKECKEMLEKKQFRFLLIMDSYDEMKLENIQKNLYINNKINQNWTNPLVIFTTRSEILTSSNYAQWFAPDDQEKLKEIQILKFDQVQKQEYLKKYTIQSIKMLVFEIYEWQIQVQSREAIDINKFEMCWEKLQSSIFKYDLSKLKSETLLNQKQIESILLYLNDDEFIALKSNEAIRSLRINLQKLWSVEKYDNMMQQMNLNKFMETPYMMEIIVQVLPEMMVKAAEIVNLKQNFIKNFSKMFKDFFKSKSLIHLYNQYKKNYLIKVNNEVEKETCQKNFVDQNKKWEVLQVYDCFDSTSTDLQNWEKIDNLQIALEVWNRMEENLIPSQLQISNEFNELSQKLLQIFQLNRGLPNNELNKVEIKKENLIQLVFDALKEQNLTNYDFYDEFINMYHLKQIEKQRSLRKSINIDRFLHDLKQYSIKLAKTMSKKLVTQVQYQQQGLLYKDEREEEKWLNEFFNDDGQYGSYKKDIRSCSLIQQKGTNFQFVHKSIQEFLIAVDLYEVLVLSKDFDIQIFRSIIEILSKQRYEEQNCEEFLSSQEHFEIYINEDNLSLFERQQKFNTWQKSIMSIINLIKILKQHDFNQINYSTEIYTETRKFLIKKISSEVKIIEFLKLIVHLTSLDKNLIQSGSNSLNILVEMKVDLTNQFFLNIRIQNTSLIGGNFAKCNLSGAEFQNININGMNLNGAQLFDCKWKNLRINDLHQLNGHDGPVNSLCFSPDGIILASGSMDQSIRLWDVGTGQQQSIFQGHSNSVQSVCFSPDGSVLASGSDDKTIRLWNFKTGKQILQLNGHHAEVLSVCFSVDGRTLASGGGDKTIRLWDIKTGHQKSNLEGHSNNVTSVCFSPDGTNLASASWDNTIRLWDVKSGQQMSKFDGHISYISSICFSPDGTTLASGSNDKSIRLWDVKTGQQKSKLQGHSYGVYSICFSLDGNTLASGSDDNSIRLWDVKTGQQKSKLDGHSNAILSVSFSPDGIKLASACWDNSIRLWDVKTEQQKTQLEGHSSFVSSVCFSPDGTTLASGSNDSSIRLWDVKTGQQKSKLEGHSNAVLSVCFSPDGTTLASGSNDKSIRLWDIKTGQQMFKLDGHNFAVYSICFSPDCTMLSSGSDDSSIRLWDVKTGLQILKLDGHSNAVLSVCFSPDGTILAFGSDDNSISLWDVKTEQLQLKLEGHNGWVQSVCFSPDGRILGSCSGDKSIRLWDVKTGKQKSLLNGHTHHVQSICFSPDGTTLASGSNDCSILLWDVETGQQKSKLDGHTHYVQSVCFSPDGTLLASGSCDQSIRLWEVKKGQIINPLEENYKDNLANLLKPLQHISFSEDVNNNITIQHISQQPIFQAKGALILNGEFTNHLGMDLRKLFEQRGSFILETYLEQQKNKIKN</sequence>
<name>A0A8S1P5L8_PARPR</name>
<dbReference type="OMA" id="NNITIQH"/>
<proteinExistence type="predicted"/>
<feature type="repeat" description="WD" evidence="1">
    <location>
        <begin position="2384"/>
        <end position="2425"/>
    </location>
</feature>
<feature type="repeat" description="WD" evidence="1">
    <location>
        <begin position="2762"/>
        <end position="2803"/>
    </location>
</feature>
<evidence type="ECO:0000256" key="1">
    <source>
        <dbReference type="PROSITE-ProRule" id="PRU00221"/>
    </source>
</evidence>
<feature type="repeat" description="WD" evidence="1">
    <location>
        <begin position="2636"/>
        <end position="2677"/>
    </location>
</feature>
<protein>
    <recommendedName>
        <fullName evidence="3">NACHT domain-containing protein</fullName>
    </recommendedName>
</protein>
<dbReference type="Pfam" id="PF05729">
    <property type="entry name" value="NACHT"/>
    <property type="match status" value="1"/>
</dbReference>
<feature type="repeat" description="WD" evidence="1">
    <location>
        <begin position="2216"/>
        <end position="2257"/>
    </location>
</feature>
<dbReference type="PANTHER" id="PTHR45333:SF1">
    <property type="entry name" value="CHROMOSOME UNDETERMINED SCAFFOLD_625, WHOLE GENOME SHOTGUN SEQUENCE"/>
    <property type="match status" value="1"/>
</dbReference>
<feature type="repeat" description="WD" evidence="1">
    <location>
        <begin position="2342"/>
        <end position="2383"/>
    </location>
</feature>
<dbReference type="PROSITE" id="PS50294">
    <property type="entry name" value="WD_REPEATS_REGION"/>
    <property type="match status" value="14"/>
</dbReference>
<evidence type="ECO:0000259" key="3">
    <source>
        <dbReference type="Pfam" id="PF05729"/>
    </source>
</evidence>
<feature type="repeat" description="WD" evidence="1">
    <location>
        <begin position="2678"/>
        <end position="2719"/>
    </location>
</feature>
<dbReference type="EMBL" id="CAJJDM010000109">
    <property type="protein sequence ID" value="CAD8098319.1"/>
    <property type="molecule type" value="Genomic_DNA"/>
</dbReference>
<dbReference type="CDD" id="cd00200">
    <property type="entry name" value="WD40"/>
    <property type="match status" value="2"/>
</dbReference>
<feature type="coiled-coil region" evidence="2">
    <location>
        <begin position="1019"/>
        <end position="1046"/>
    </location>
</feature>
<gene>
    <name evidence="4" type="ORF">PPRIM_AZ9-3.1.T1060166</name>
</gene>
<feature type="repeat" description="WD" evidence="1">
    <location>
        <begin position="2552"/>
        <end position="2593"/>
    </location>
</feature>
<evidence type="ECO:0000313" key="4">
    <source>
        <dbReference type="EMBL" id="CAD8098319.1"/>
    </source>
</evidence>
<dbReference type="InterPro" id="IPR007111">
    <property type="entry name" value="NACHT_NTPase"/>
</dbReference>
<evidence type="ECO:0000256" key="2">
    <source>
        <dbReference type="SAM" id="Coils"/>
    </source>
</evidence>
<feature type="repeat" description="WD" evidence="1">
    <location>
        <begin position="2468"/>
        <end position="2509"/>
    </location>
</feature>
<feature type="repeat" description="WD" evidence="1">
    <location>
        <begin position="2510"/>
        <end position="2551"/>
    </location>
</feature>
<dbReference type="InterPro" id="IPR001680">
    <property type="entry name" value="WD40_rpt"/>
</dbReference>
<keyword evidence="2" id="KW-0175">Coiled coil</keyword>
<feature type="repeat" description="WD" evidence="1">
    <location>
        <begin position="2594"/>
        <end position="2635"/>
    </location>
</feature>
<dbReference type="PANTHER" id="PTHR45333">
    <property type="entry name" value="MEMBRANE PROTEIN-RELATED"/>
    <property type="match status" value="1"/>
</dbReference>
<dbReference type="InterPro" id="IPR019775">
    <property type="entry name" value="WD40_repeat_CS"/>
</dbReference>
<dbReference type="Proteomes" id="UP000688137">
    <property type="component" value="Unassembled WGS sequence"/>
</dbReference>